<protein>
    <submittedName>
        <fullName evidence="2">Uncharacterized protein</fullName>
    </submittedName>
</protein>
<reference evidence="1 3" key="1">
    <citation type="journal article" date="2019" name="Nat. Med.">
        <title>A library of human gut bacterial isolates paired with longitudinal multiomics data enables mechanistic microbiome research.</title>
        <authorList>
            <person name="Poyet M."/>
            <person name="Groussin M."/>
            <person name="Gibbons S.M."/>
            <person name="Avila-Pacheco J."/>
            <person name="Jiang X."/>
            <person name="Kearney S.M."/>
            <person name="Perrotta A.R."/>
            <person name="Berdy B."/>
            <person name="Zhao S."/>
            <person name="Lieberman T.D."/>
            <person name="Swanson P.K."/>
            <person name="Smith M."/>
            <person name="Roesemann S."/>
            <person name="Alexander J.E."/>
            <person name="Rich S.A."/>
            <person name="Livny J."/>
            <person name="Vlamakis H."/>
            <person name="Clish C."/>
            <person name="Bullock K."/>
            <person name="Deik A."/>
            <person name="Scott J."/>
            <person name="Pierce K.A."/>
            <person name="Xavier R.J."/>
            <person name="Alm E.J."/>
        </authorList>
    </citation>
    <scope>NUCLEOTIDE SEQUENCE [LARGE SCALE GENOMIC DNA]</scope>
    <source>
        <strain evidence="1 3">BIOML-A2</strain>
    </source>
</reference>
<dbReference type="AlphaFoldDB" id="A0A6N2UT07"/>
<dbReference type="RefSeq" id="WP_034522558.1">
    <property type="nucleotide sequence ID" value="NZ_CACRSP010000015.1"/>
</dbReference>
<organism evidence="2">
    <name type="scientific">Bifidobacterium dentium</name>
    <dbReference type="NCBI Taxonomy" id="1689"/>
    <lineage>
        <taxon>Bacteria</taxon>
        <taxon>Bacillati</taxon>
        <taxon>Actinomycetota</taxon>
        <taxon>Actinomycetes</taxon>
        <taxon>Bifidobacteriales</taxon>
        <taxon>Bifidobacteriaceae</taxon>
        <taxon>Bifidobacterium</taxon>
    </lineage>
</organism>
<evidence type="ECO:0000313" key="3">
    <source>
        <dbReference type="Proteomes" id="UP000429211"/>
    </source>
</evidence>
<dbReference type="Pfam" id="PF20330">
    <property type="entry name" value="DUF6625"/>
    <property type="match status" value="1"/>
</dbReference>
<evidence type="ECO:0000313" key="1">
    <source>
        <dbReference type="EMBL" id="KAB7462527.1"/>
    </source>
</evidence>
<accession>A0A6N2UT07</accession>
<sequence>MSKCTFIIPYYGNFPNYFQLFLNSCKYNSDFEWLIFTDNNKSYDWPANVHVHYETFKDMQERVHSAFPFHPELKTPYKLCDLKPMYGYLFSEYLKEATFWGYCDCDLIFGNLDMFVTDSLLENYDKIFVLGHCSLIRNTRENNARFMRPLQGRPLFQEVLQSERIFTFDESYLPTNVNEIFKQSGARIFAKDYSANTRARGTVFQITRYHDDLQMYLTEDPQQAVYVWSSGHLYRYCMNLGTFSQTELMYMHLQRRKMIISDYSLLASSIFKIIPGSFEPLEVSEVTAQNFRSIRWKKYGNNFQHRMDIINGDIKFWTKRIKNLISK</sequence>
<dbReference type="InterPro" id="IPR046733">
    <property type="entry name" value="DUF6625"/>
</dbReference>
<reference evidence="2" key="2">
    <citation type="submission" date="2019-11" db="EMBL/GenBank/DDBJ databases">
        <authorList>
            <person name="Feng L."/>
        </authorList>
    </citation>
    <scope>NUCLEOTIDE SEQUENCE</scope>
    <source>
        <strain evidence="2">BdentiumLFYP24</strain>
    </source>
</reference>
<dbReference type="EMBL" id="CACRSP010000015">
    <property type="protein sequence ID" value="VYT20868.1"/>
    <property type="molecule type" value="Genomic_DNA"/>
</dbReference>
<dbReference type="Proteomes" id="UP000429211">
    <property type="component" value="Unassembled WGS sequence"/>
</dbReference>
<dbReference type="EMBL" id="WDPD01000001">
    <property type="protein sequence ID" value="KAB7462527.1"/>
    <property type="molecule type" value="Genomic_DNA"/>
</dbReference>
<name>A0A6N2UT07_9BIFI</name>
<proteinExistence type="predicted"/>
<gene>
    <name evidence="2" type="ORF">BDLFYP24_00555</name>
    <name evidence="1" type="ORF">GBB04_01785</name>
</gene>
<evidence type="ECO:0000313" key="2">
    <source>
        <dbReference type="EMBL" id="VYT20868.1"/>
    </source>
</evidence>